<dbReference type="EMBL" id="CADCTM010000725">
    <property type="protein sequence ID" value="CAA9288768.1"/>
    <property type="molecule type" value="Genomic_DNA"/>
</dbReference>
<organism evidence="1">
    <name type="scientific">uncultured Coleofasciculus sp</name>
    <dbReference type="NCBI Taxonomy" id="1267456"/>
    <lineage>
        <taxon>Bacteria</taxon>
        <taxon>Bacillati</taxon>
        <taxon>Cyanobacteriota</taxon>
        <taxon>Cyanophyceae</taxon>
        <taxon>Coleofasciculales</taxon>
        <taxon>Coleofasciculaceae</taxon>
        <taxon>Coleofasciculus</taxon>
        <taxon>environmental samples</taxon>
    </lineage>
</organism>
<name>A0A6J4JVJ0_9CYAN</name>
<accession>A0A6J4JVJ0</accession>
<protein>
    <submittedName>
        <fullName evidence="1">Mobile element protein</fullName>
    </submittedName>
</protein>
<reference evidence="1" key="1">
    <citation type="submission" date="2020-02" db="EMBL/GenBank/DDBJ databases">
        <authorList>
            <person name="Meier V. D."/>
        </authorList>
    </citation>
    <scope>NUCLEOTIDE SEQUENCE</scope>
    <source>
        <strain evidence="1">AVDCRST_MAG92</strain>
    </source>
</reference>
<evidence type="ECO:0000313" key="1">
    <source>
        <dbReference type="EMBL" id="CAA9288768.1"/>
    </source>
</evidence>
<sequence length="99" mass="11475">MIGDHSAKTFAPLWEIVAAWQCYFYVTDSEAVATQGASGWSVYPGFIPEGDQIISKTYMTRVEGENTRLRHYLARLQTLLRRYRFAIARRCAIPNRRRC</sequence>
<proteinExistence type="predicted"/>
<gene>
    <name evidence="1" type="ORF">AVDCRST_MAG92-4124</name>
</gene>
<dbReference type="AlphaFoldDB" id="A0A6J4JVJ0"/>